<name>A0A147HA15_9BURK</name>
<dbReference type="NCBIfam" id="NF002616">
    <property type="entry name" value="PRK02268.1-2"/>
    <property type="match status" value="1"/>
</dbReference>
<dbReference type="OrthoDB" id="9793567at2"/>
<accession>A0A147HA15</accession>
<sequence>MPPCSPPARAARHWIAVASAEHARLGRDHRPAGFMQVCHGRGAPLRRLAAGDAVAYYAPSKRFGARDRLQAFVSVGTVAAAEPYQADMGGGFLPWRRDVHYADAQEVPIAALMDDLDFTRDRRGWGYKLRFGLFEIGAADMRRIADAMQARLPIADPC</sequence>
<protein>
    <recommendedName>
        <fullName evidence="1">UPF0310 protein NS331_03350</fullName>
    </recommendedName>
</protein>
<reference evidence="3 4" key="1">
    <citation type="journal article" date="2016" name="Front. Microbiol.">
        <title>Genomic Resource of Rice Seed Associated Bacteria.</title>
        <authorList>
            <person name="Midha S."/>
            <person name="Bansal K."/>
            <person name="Sharma S."/>
            <person name="Kumar N."/>
            <person name="Patil P.P."/>
            <person name="Chaudhry V."/>
            <person name="Patil P.B."/>
        </authorList>
    </citation>
    <scope>NUCLEOTIDE SEQUENCE [LARGE SCALE GENOMIC DNA]</scope>
    <source>
        <strain evidence="3 4">NS331</strain>
    </source>
</reference>
<gene>
    <name evidence="3" type="ORF">NS331_03350</name>
</gene>
<dbReference type="Gene3D" id="3.10.590.10">
    <property type="entry name" value="ph1033 like domains"/>
    <property type="match status" value="1"/>
</dbReference>
<dbReference type="Proteomes" id="UP000072741">
    <property type="component" value="Unassembled WGS sequence"/>
</dbReference>
<evidence type="ECO:0000256" key="1">
    <source>
        <dbReference type="HAMAP-Rule" id="MF_00771"/>
    </source>
</evidence>
<dbReference type="AlphaFoldDB" id="A0A147HA15"/>
<comment type="similarity">
    <text evidence="1">Belongs to the UPF0310 family.</text>
</comment>
<feature type="domain" description="EVE" evidence="2">
    <location>
        <begin position="13"/>
        <end position="146"/>
    </location>
</feature>
<comment type="caution">
    <text evidence="3">The sequence shown here is derived from an EMBL/GenBank/DDBJ whole genome shotgun (WGS) entry which is preliminary data.</text>
</comment>
<evidence type="ECO:0000259" key="2">
    <source>
        <dbReference type="Pfam" id="PF01878"/>
    </source>
</evidence>
<dbReference type="Pfam" id="PF01878">
    <property type="entry name" value="EVE"/>
    <property type="match status" value="1"/>
</dbReference>
<keyword evidence="4" id="KW-1185">Reference proteome</keyword>
<dbReference type="HAMAP" id="MF_00771">
    <property type="entry name" value="UPF0310"/>
    <property type="match status" value="1"/>
</dbReference>
<dbReference type="InterPro" id="IPR015947">
    <property type="entry name" value="PUA-like_sf"/>
</dbReference>
<dbReference type="InterPro" id="IPR022996">
    <property type="entry name" value="UPF0310"/>
</dbReference>
<evidence type="ECO:0000313" key="4">
    <source>
        <dbReference type="Proteomes" id="UP000072741"/>
    </source>
</evidence>
<dbReference type="EMBL" id="LDSL01000026">
    <property type="protein sequence ID" value="KTT26779.1"/>
    <property type="molecule type" value="Genomic_DNA"/>
</dbReference>
<proteinExistence type="inferred from homology"/>
<dbReference type="CDD" id="cd21132">
    <property type="entry name" value="EVE-like"/>
    <property type="match status" value="1"/>
</dbReference>
<evidence type="ECO:0000313" key="3">
    <source>
        <dbReference type="EMBL" id="KTT26779.1"/>
    </source>
</evidence>
<dbReference type="InterPro" id="IPR002740">
    <property type="entry name" value="EVE_domain"/>
</dbReference>
<dbReference type="PATRIC" id="fig|433924.3.peg.2453"/>
<organism evidence="3 4">
    <name type="scientific">Pseudacidovorax intermedius</name>
    <dbReference type="NCBI Taxonomy" id="433924"/>
    <lineage>
        <taxon>Bacteria</taxon>
        <taxon>Pseudomonadati</taxon>
        <taxon>Pseudomonadota</taxon>
        <taxon>Betaproteobacteria</taxon>
        <taxon>Burkholderiales</taxon>
        <taxon>Comamonadaceae</taxon>
        <taxon>Pseudacidovorax</taxon>
    </lineage>
</organism>
<dbReference type="SUPFAM" id="SSF88697">
    <property type="entry name" value="PUA domain-like"/>
    <property type="match status" value="1"/>
</dbReference>